<keyword evidence="2" id="KW-0479">Metal-binding</keyword>
<dbReference type="SMART" id="SM00451">
    <property type="entry name" value="ZnF_U1"/>
    <property type="match status" value="1"/>
</dbReference>
<evidence type="ECO:0000256" key="1">
    <source>
        <dbReference type="ARBA" id="ARBA00004123"/>
    </source>
</evidence>
<dbReference type="GO" id="GO:1990904">
    <property type="term" value="C:ribonucleoprotein complex"/>
    <property type="evidence" value="ECO:0007669"/>
    <property type="project" value="UniProtKB-KW"/>
</dbReference>
<dbReference type="EMBL" id="GBHO01000267">
    <property type="protein sequence ID" value="JAG43337.1"/>
    <property type="molecule type" value="Transcribed_RNA"/>
</dbReference>
<evidence type="ECO:0000256" key="2">
    <source>
        <dbReference type="ARBA" id="ARBA00022723"/>
    </source>
</evidence>
<sequence>MPYKPIDSRYYCKVCNTHMGNDTKTIRLHDEGKRHKYAYHQYRMKLLNQEKQEKTKTTQLQKLLRQLDREAEKKRKQYEDRGGTADIYSSTTNIHGGANAQQYGDGVGGNLYEGGEMEGCVPLENVPQRRIDTSNTTAEVTADAGMCAMDTVHPDRVAMQLSASKAPQDQPIAKVPSNLHPDTTAAQLYKTGVGGDTGDEEAEDDLPPGLFETAPVQGEGGETRSTTHTTADANKYDYATGMGLWEEVSAGHSTPQNTPTSTDATQQHRSTVLRKASKNTIPKLQIKFHTKSVIIPKSGSPVAGTVATVNQPSAAPAGSTNVPVVQFKKRQRVSR</sequence>
<evidence type="ECO:0000256" key="4">
    <source>
        <dbReference type="ARBA" id="ARBA00022833"/>
    </source>
</evidence>
<feature type="region of interest" description="Disordered" evidence="6">
    <location>
        <begin position="311"/>
        <end position="335"/>
    </location>
</feature>
<protein>
    <submittedName>
        <fullName evidence="8">U1 small nuclear ribonucleoprotein C</fullName>
    </submittedName>
</protein>
<dbReference type="GO" id="GO:0003676">
    <property type="term" value="F:nucleic acid binding"/>
    <property type="evidence" value="ECO:0007669"/>
    <property type="project" value="InterPro"/>
</dbReference>
<keyword evidence="4" id="KW-0862">Zinc</keyword>
<feature type="compositionally biased region" description="Acidic residues" evidence="6">
    <location>
        <begin position="197"/>
        <end position="206"/>
    </location>
</feature>
<gene>
    <name evidence="8" type="ORF">CM83_101513</name>
    <name evidence="9" type="ORF">g.17370</name>
</gene>
<feature type="compositionally biased region" description="Polar residues" evidence="6">
    <location>
        <begin position="223"/>
        <end position="232"/>
    </location>
</feature>
<dbReference type="SUPFAM" id="SSF57667">
    <property type="entry name" value="beta-beta-alpha zinc fingers"/>
    <property type="match status" value="1"/>
</dbReference>
<dbReference type="InterPro" id="IPR000690">
    <property type="entry name" value="Matrin/U1-C_Znf_C2H2"/>
</dbReference>
<reference evidence="9" key="3">
    <citation type="journal article" date="2016" name="Gigascience">
        <title>De novo construction of an expanded transcriptome assembly for the western tarnished plant bug, Lygus hesperus.</title>
        <authorList>
            <person name="Tassone E.E."/>
            <person name="Geib S.M."/>
            <person name="Hall B."/>
            <person name="Fabrick J.A."/>
            <person name="Brent C.S."/>
            <person name="Hull J.J."/>
        </authorList>
    </citation>
    <scope>NUCLEOTIDE SEQUENCE</scope>
</reference>
<reference evidence="8" key="2">
    <citation type="submission" date="2014-07" db="EMBL/GenBank/DDBJ databases">
        <authorList>
            <person name="Hull J."/>
        </authorList>
    </citation>
    <scope>NUCLEOTIDE SEQUENCE</scope>
</reference>
<dbReference type="AlphaFoldDB" id="A0A0A9ZDJ6"/>
<keyword evidence="3" id="KW-0863">Zinc-finger</keyword>
<dbReference type="InterPro" id="IPR003604">
    <property type="entry name" value="Matrin/U1-like-C_Znf_C2H2"/>
</dbReference>
<evidence type="ECO:0000256" key="5">
    <source>
        <dbReference type="ARBA" id="ARBA00023242"/>
    </source>
</evidence>
<accession>A0A0A9ZDJ6</accession>
<name>A0A0A9ZDJ6_LYGHE</name>
<dbReference type="GO" id="GO:0008270">
    <property type="term" value="F:zinc ion binding"/>
    <property type="evidence" value="ECO:0007669"/>
    <property type="project" value="UniProtKB-KW"/>
</dbReference>
<keyword evidence="5" id="KW-0539">Nucleus</keyword>
<dbReference type="GO" id="GO:0005634">
    <property type="term" value="C:nucleus"/>
    <property type="evidence" value="ECO:0007669"/>
    <property type="project" value="UniProtKB-SubCell"/>
</dbReference>
<proteinExistence type="predicted"/>
<dbReference type="PROSITE" id="PS50171">
    <property type="entry name" value="ZF_MATRIN"/>
    <property type="match status" value="1"/>
</dbReference>
<evidence type="ECO:0000259" key="7">
    <source>
        <dbReference type="PROSITE" id="PS50171"/>
    </source>
</evidence>
<dbReference type="InterPro" id="IPR036236">
    <property type="entry name" value="Znf_C2H2_sf"/>
</dbReference>
<keyword evidence="8" id="KW-0687">Ribonucleoprotein</keyword>
<reference evidence="8" key="1">
    <citation type="journal article" date="2014" name="PLoS ONE">
        <title>Transcriptome-Based Identification of ABC Transporters in the Western Tarnished Plant Bug Lygus hesperus.</title>
        <authorList>
            <person name="Hull J.J."/>
            <person name="Chaney K."/>
            <person name="Geib S.M."/>
            <person name="Fabrick J.A."/>
            <person name="Brent C.S."/>
            <person name="Walsh D."/>
            <person name="Lavine L.C."/>
        </authorList>
    </citation>
    <scope>NUCLEOTIDE SEQUENCE</scope>
</reference>
<comment type="subcellular location">
    <subcellularLocation>
        <location evidence="1">Nucleus</location>
    </subcellularLocation>
</comment>
<dbReference type="EMBL" id="GDHC01018825">
    <property type="protein sequence ID" value="JAP99803.1"/>
    <property type="molecule type" value="Transcribed_RNA"/>
</dbReference>
<feature type="domain" description="Matrin-type" evidence="7">
    <location>
        <begin position="10"/>
        <end position="41"/>
    </location>
</feature>
<evidence type="ECO:0000313" key="9">
    <source>
        <dbReference type="EMBL" id="JAP99803.1"/>
    </source>
</evidence>
<evidence type="ECO:0000256" key="6">
    <source>
        <dbReference type="SAM" id="MobiDB-lite"/>
    </source>
</evidence>
<feature type="compositionally biased region" description="Polar residues" evidence="6">
    <location>
        <begin position="311"/>
        <end position="323"/>
    </location>
</feature>
<evidence type="ECO:0000313" key="8">
    <source>
        <dbReference type="EMBL" id="JAG43337.1"/>
    </source>
</evidence>
<feature type="region of interest" description="Disordered" evidence="6">
    <location>
        <begin position="191"/>
        <end position="232"/>
    </location>
</feature>
<evidence type="ECO:0000256" key="3">
    <source>
        <dbReference type="ARBA" id="ARBA00022771"/>
    </source>
</evidence>
<organism evidence="8">
    <name type="scientific">Lygus hesperus</name>
    <name type="common">Western plant bug</name>
    <dbReference type="NCBI Taxonomy" id="30085"/>
    <lineage>
        <taxon>Eukaryota</taxon>
        <taxon>Metazoa</taxon>
        <taxon>Ecdysozoa</taxon>
        <taxon>Arthropoda</taxon>
        <taxon>Hexapoda</taxon>
        <taxon>Insecta</taxon>
        <taxon>Pterygota</taxon>
        <taxon>Neoptera</taxon>
        <taxon>Paraneoptera</taxon>
        <taxon>Hemiptera</taxon>
        <taxon>Heteroptera</taxon>
        <taxon>Panheteroptera</taxon>
        <taxon>Cimicomorpha</taxon>
        <taxon>Miridae</taxon>
        <taxon>Mirini</taxon>
        <taxon>Lygus</taxon>
    </lineage>
</organism>